<sequence>MKNLIHLALPIPLASLSLYACDHHDEANIPAGYEDVVYGGAATDEALAALLTAVDQSPPADVPSQAPTLASPMAGELPASTIPTFSWAVGGTARRAPAPPSLLPAERRDEPLLAPLAALLGPVRAAHAHGTPFTGYATWLVVSTDADPKLARVFTSETSWTPSESIWARVTAAKAPITVELTGAQFVDNRIDMDGGPFQGSKTTFTIAP</sequence>
<dbReference type="EMBL" id="WJIE01000003">
    <property type="protein sequence ID" value="MRG92737.1"/>
    <property type="molecule type" value="Genomic_DNA"/>
</dbReference>
<gene>
    <name evidence="2" type="ORF">GF068_12480</name>
</gene>
<dbReference type="AlphaFoldDB" id="A0A6N7PLS9"/>
<dbReference type="OrthoDB" id="5515193at2"/>
<feature type="chain" id="PRO_5026945125" evidence="1">
    <location>
        <begin position="21"/>
        <end position="209"/>
    </location>
</feature>
<organism evidence="2 3">
    <name type="scientific">Polyangium spumosum</name>
    <dbReference type="NCBI Taxonomy" id="889282"/>
    <lineage>
        <taxon>Bacteria</taxon>
        <taxon>Pseudomonadati</taxon>
        <taxon>Myxococcota</taxon>
        <taxon>Polyangia</taxon>
        <taxon>Polyangiales</taxon>
        <taxon>Polyangiaceae</taxon>
        <taxon>Polyangium</taxon>
    </lineage>
</organism>
<evidence type="ECO:0000313" key="2">
    <source>
        <dbReference type="EMBL" id="MRG92737.1"/>
    </source>
</evidence>
<comment type="caution">
    <text evidence="2">The sequence shown here is derived from an EMBL/GenBank/DDBJ whole genome shotgun (WGS) entry which is preliminary data.</text>
</comment>
<accession>A0A6N7PLS9</accession>
<feature type="signal peptide" evidence="1">
    <location>
        <begin position="1"/>
        <end position="20"/>
    </location>
</feature>
<keyword evidence="3" id="KW-1185">Reference proteome</keyword>
<dbReference type="RefSeq" id="WP_153819575.1">
    <property type="nucleotide sequence ID" value="NZ_WJIE01000003.1"/>
</dbReference>
<protein>
    <submittedName>
        <fullName evidence="2">Uncharacterized protein</fullName>
    </submittedName>
</protein>
<proteinExistence type="predicted"/>
<evidence type="ECO:0000256" key="1">
    <source>
        <dbReference type="SAM" id="SignalP"/>
    </source>
</evidence>
<keyword evidence="1" id="KW-0732">Signal</keyword>
<reference evidence="2 3" key="1">
    <citation type="submission" date="2019-10" db="EMBL/GenBank/DDBJ databases">
        <title>A soil myxobacterium in the family Polyangiaceae.</title>
        <authorList>
            <person name="Li Y."/>
            <person name="Wang J."/>
        </authorList>
    </citation>
    <scope>NUCLEOTIDE SEQUENCE [LARGE SCALE GENOMIC DNA]</scope>
    <source>
        <strain evidence="2 3">DSM 14734</strain>
    </source>
</reference>
<dbReference type="PROSITE" id="PS51257">
    <property type="entry name" value="PROKAR_LIPOPROTEIN"/>
    <property type="match status" value="1"/>
</dbReference>
<name>A0A6N7PLS9_9BACT</name>
<evidence type="ECO:0000313" key="3">
    <source>
        <dbReference type="Proteomes" id="UP000440224"/>
    </source>
</evidence>
<dbReference type="Proteomes" id="UP000440224">
    <property type="component" value="Unassembled WGS sequence"/>
</dbReference>